<keyword evidence="1" id="KW-0813">Transport</keyword>
<dbReference type="PANTHER" id="PTHR43776">
    <property type="entry name" value="TRANSPORT ATP-BINDING PROTEIN"/>
    <property type="match status" value="1"/>
</dbReference>
<dbReference type="InterPro" id="IPR003593">
    <property type="entry name" value="AAA+_ATPase"/>
</dbReference>
<dbReference type="PANTHER" id="PTHR43776:SF8">
    <property type="entry name" value="ABC TRANSPORTER, ATP-BINDING PROTEIN"/>
    <property type="match status" value="1"/>
</dbReference>
<name>A0A377PU20_9HELI</name>
<dbReference type="EMBL" id="UGJE01000002">
    <property type="protein sequence ID" value="STQ86097.1"/>
    <property type="molecule type" value="Genomic_DNA"/>
</dbReference>
<dbReference type="SMART" id="SM00382">
    <property type="entry name" value="AAA"/>
    <property type="match status" value="2"/>
</dbReference>
<dbReference type="Proteomes" id="UP000029922">
    <property type="component" value="Unassembled WGS sequence"/>
</dbReference>
<dbReference type="RefSeq" id="WP_104692154.1">
    <property type="nucleotide sequence ID" value="NZ_FZML01000012.1"/>
</dbReference>
<accession>A0A377PU20</accession>
<feature type="domain" description="ABC transporter" evidence="4">
    <location>
        <begin position="404"/>
        <end position="652"/>
    </location>
</feature>
<evidence type="ECO:0000256" key="3">
    <source>
        <dbReference type="ARBA" id="ARBA00022840"/>
    </source>
</evidence>
<dbReference type="OrthoDB" id="9814623at2"/>
<dbReference type="AlphaFoldDB" id="A0A377PU20"/>
<dbReference type="GO" id="GO:0055085">
    <property type="term" value="P:transmembrane transport"/>
    <property type="evidence" value="ECO:0007669"/>
    <property type="project" value="UniProtKB-ARBA"/>
</dbReference>
<dbReference type="EMBL" id="JRPD02000011">
    <property type="protein sequence ID" value="TLE00056.1"/>
    <property type="molecule type" value="Genomic_DNA"/>
</dbReference>
<evidence type="ECO:0000256" key="1">
    <source>
        <dbReference type="ARBA" id="ARBA00022448"/>
    </source>
</evidence>
<dbReference type="InterPro" id="IPR027417">
    <property type="entry name" value="P-loop_NTPase"/>
</dbReference>
<dbReference type="Gene3D" id="3.40.50.300">
    <property type="entry name" value="P-loop containing nucleotide triphosphate hydrolases"/>
    <property type="match status" value="2"/>
</dbReference>
<dbReference type="PROSITE" id="PS00211">
    <property type="entry name" value="ABC_TRANSPORTER_1"/>
    <property type="match status" value="2"/>
</dbReference>
<feature type="domain" description="ABC transporter" evidence="4">
    <location>
        <begin position="40"/>
        <end position="359"/>
    </location>
</feature>
<keyword evidence="2" id="KW-0547">Nucleotide-binding</keyword>
<dbReference type="Proteomes" id="UP000255139">
    <property type="component" value="Unassembled WGS sequence"/>
</dbReference>
<evidence type="ECO:0000313" key="6">
    <source>
        <dbReference type="EMBL" id="TLE00056.1"/>
    </source>
</evidence>
<keyword evidence="8" id="KW-1185">Reference proteome</keyword>
<keyword evidence="5" id="KW-0378">Hydrolase</keyword>
<reference evidence="6 7" key="1">
    <citation type="journal article" date="2014" name="Genome Announc.">
        <title>Draft genome sequences of eight enterohepatic helicobacter species isolated from both laboratory and wild rodents.</title>
        <authorList>
            <person name="Sheh A."/>
            <person name="Shen Z."/>
            <person name="Fox J.G."/>
        </authorList>
    </citation>
    <scope>NUCLEOTIDE SEQUENCE [LARGE SCALE GENOMIC DNA]</scope>
    <source>
        <strain evidence="6 7">ST1</strain>
    </source>
</reference>
<evidence type="ECO:0000259" key="4">
    <source>
        <dbReference type="PROSITE" id="PS50893"/>
    </source>
</evidence>
<dbReference type="InterPro" id="IPR017871">
    <property type="entry name" value="ABC_transporter-like_CS"/>
</dbReference>
<dbReference type="InterPro" id="IPR003439">
    <property type="entry name" value="ABC_transporter-like_ATP-bd"/>
</dbReference>
<evidence type="ECO:0000313" key="7">
    <source>
        <dbReference type="Proteomes" id="UP000029922"/>
    </source>
</evidence>
<sequence>MIKIASIKPILHFYQDDKSGTNTLYCAMQTHNTKKNLLEIRNLNVSFFRHIDSRGNNDKEIFGLKNLSLSLNYGERIGIAGESGSGKSLLMRVIMGLENQIYLDGGSIYFDNKDIFALQEWIPAKCISNKKNLKIEKSHLNTQEPLNTEQDSINKPTNNTSFKRRKKFVFGTSKPMQALLGKDISYIPQDTLSALNPTSKVFKQIEEVLLLHNNISLDSEQSINTAHEHTKKMRRRYIIATAKKLDLEQELLDRFPHELSGGQRQRVIICMAIIGKPKLIICDEPTTSLDANLSLQTIKLLKSISEQNNIAMLFVTHDLGLLTHFCNKIMIMKNGEIIETISNITGDMTRLGKTHSFAHSYTKDLFEANFLAPKFLLKSNTNSSQKQNKNTANSMPLNAITDVMRLENFSVGIYKSKLFSRNFKAITKNISLTLKAGKTLGIIGQSGSGKSTLAQGILHLMHTQGRDIYFGRQLSYNGKFSKQDIKDFRNTVQIVFQDSTSALNPRFRIQELVSEGLTLRKASKNEIKNNIEEIFSFLQLDISLLSRYPRELSGGQRQRVAIARAMVLKPKILILDEPTSALDKFVQKKTLNLLQDMQNSFNLSYIFITHDLDVLAHICDDVLVLYNGEIVEACNIYTLLNNPKHNHTKQLVATYQGY</sequence>
<dbReference type="EC" id="3.6.3.-" evidence="5"/>
<dbReference type="InterPro" id="IPR050319">
    <property type="entry name" value="ABC_transp_ATP-bind"/>
</dbReference>
<dbReference type="PROSITE" id="PS50893">
    <property type="entry name" value="ABC_TRANSPORTER_2"/>
    <property type="match status" value="2"/>
</dbReference>
<dbReference type="Pfam" id="PF00005">
    <property type="entry name" value="ABC_tran"/>
    <property type="match status" value="3"/>
</dbReference>
<evidence type="ECO:0000313" key="5">
    <source>
        <dbReference type="EMBL" id="STQ86097.1"/>
    </source>
</evidence>
<dbReference type="GO" id="GO:0016887">
    <property type="term" value="F:ATP hydrolysis activity"/>
    <property type="evidence" value="ECO:0007669"/>
    <property type="project" value="InterPro"/>
</dbReference>
<dbReference type="CDD" id="cd03257">
    <property type="entry name" value="ABC_NikE_OppD_transporters"/>
    <property type="match status" value="2"/>
</dbReference>
<dbReference type="GO" id="GO:0005524">
    <property type="term" value="F:ATP binding"/>
    <property type="evidence" value="ECO:0007669"/>
    <property type="project" value="UniProtKB-KW"/>
</dbReference>
<evidence type="ECO:0000256" key="2">
    <source>
        <dbReference type="ARBA" id="ARBA00022741"/>
    </source>
</evidence>
<protein>
    <submittedName>
        <fullName evidence="6">ABC transporter ATP-binding protein</fullName>
    </submittedName>
    <submittedName>
        <fullName evidence="5">Oligopeptide permease ATPase protein</fullName>
        <ecNumber evidence="5">3.6.3.-</ecNumber>
    </submittedName>
</protein>
<dbReference type="SUPFAM" id="SSF52540">
    <property type="entry name" value="P-loop containing nucleoside triphosphate hydrolases"/>
    <property type="match status" value="2"/>
</dbReference>
<organism evidence="5 8">
    <name type="scientific">Helicobacter muridarum</name>
    <dbReference type="NCBI Taxonomy" id="216"/>
    <lineage>
        <taxon>Bacteria</taxon>
        <taxon>Pseudomonadati</taxon>
        <taxon>Campylobacterota</taxon>
        <taxon>Epsilonproteobacteria</taxon>
        <taxon>Campylobacterales</taxon>
        <taxon>Helicobacteraceae</taxon>
        <taxon>Helicobacter</taxon>
    </lineage>
</organism>
<gene>
    <name evidence="5" type="primary">gsiA</name>
    <name evidence="6" type="ORF">LS73_005865</name>
    <name evidence="5" type="ORF">NCTC12714_00888</name>
</gene>
<proteinExistence type="predicted"/>
<reference evidence="5 8" key="2">
    <citation type="submission" date="2018-06" db="EMBL/GenBank/DDBJ databases">
        <authorList>
            <consortium name="Pathogen Informatics"/>
            <person name="Doyle S."/>
        </authorList>
    </citation>
    <scope>NUCLEOTIDE SEQUENCE [LARGE SCALE GENOMIC DNA]</scope>
    <source>
        <strain evidence="5 8">NCTC12714</strain>
    </source>
</reference>
<keyword evidence="3 6" id="KW-0067">ATP-binding</keyword>
<evidence type="ECO:0000313" key="8">
    <source>
        <dbReference type="Proteomes" id="UP000255139"/>
    </source>
</evidence>